<evidence type="ECO:0000313" key="2">
    <source>
        <dbReference type="EMBL" id="ANF33833.1"/>
    </source>
</evidence>
<evidence type="ECO:0000256" key="1">
    <source>
        <dbReference type="ARBA" id="ARBA00006315"/>
    </source>
</evidence>
<evidence type="ECO:0000313" key="3">
    <source>
        <dbReference type="Proteomes" id="UP000264231"/>
    </source>
</evidence>
<dbReference type="NCBIfam" id="TIGR04336">
    <property type="entry name" value="AmmeMemoSam_B"/>
    <property type="match status" value="1"/>
</dbReference>
<dbReference type="Proteomes" id="UP000264231">
    <property type="component" value="Chromosome"/>
</dbReference>
<dbReference type="Gene3D" id="3.40.830.10">
    <property type="entry name" value="LigB-like"/>
    <property type="match status" value="1"/>
</dbReference>
<dbReference type="AlphaFoldDB" id="A0A172XB30"/>
<organism evidence="2 3">
    <name type="scientific">Borrelia turicatae</name>
    <dbReference type="NCBI Taxonomy" id="142"/>
    <lineage>
        <taxon>Bacteria</taxon>
        <taxon>Pseudomonadati</taxon>
        <taxon>Spirochaetota</taxon>
        <taxon>Spirochaetia</taxon>
        <taxon>Spirochaetales</taxon>
        <taxon>Borreliaceae</taxon>
        <taxon>Borrelia</taxon>
    </lineage>
</organism>
<gene>
    <name evidence="2" type="ORF">A7978_01710</name>
</gene>
<dbReference type="EMBL" id="CP015629">
    <property type="protein sequence ID" value="ANF33833.1"/>
    <property type="molecule type" value="Genomic_DNA"/>
</dbReference>
<dbReference type="InterPro" id="IPR002737">
    <property type="entry name" value="MEMO1_fam"/>
</dbReference>
<proteinExistence type="inferred from homology"/>
<dbReference type="PANTHER" id="PTHR11060">
    <property type="entry name" value="PROTEIN MEMO1"/>
    <property type="match status" value="1"/>
</dbReference>
<reference evidence="2 3" key="1">
    <citation type="submission" date="2016-05" db="EMBL/GenBank/DDBJ databases">
        <title>Chromosome and linear plasmid sequence of a 2015 human isolate of tick-borne relapsing fever spirochete, Borrelia turicatae.</title>
        <authorList>
            <person name="Kingry L.C."/>
            <person name="Dhwani B."/>
            <person name="Replogle A."/>
            <person name="Sexton C."/>
            <person name="Rowe L."/>
            <person name="Stermole B.M."/>
            <person name="Christensen A.M."/>
            <person name="Schriefer M.E."/>
        </authorList>
    </citation>
    <scope>NUCLEOTIDE SEQUENCE [LARGE SCALE GENOMIC DNA]</scope>
    <source>
        <strain evidence="2 3">BTE5EL</strain>
    </source>
</reference>
<sequence length="242" mass="28478">MFYSTNDCNLELFSLNKRKTHKALLISYGAYEFFLNNIALFKKVIAHNTKNVFIFSQTKENSQINISDHQTWKFFNKTIDVNLDIINLIKNFEFTNTEDKIIENDHKIEIVLNFIKDITQDIKIIPIILGKLKNQTLREFCTFLNPLITKEENSFIFLSHFISHSTHLNKSIQLSTTLKELLSTPNLNSSTLLEYYNARKIFPENINAIIIIHKLFHKFEFINQQIINNDNEYSIIENILIN</sequence>
<dbReference type="Pfam" id="PF01875">
    <property type="entry name" value="Memo"/>
    <property type="match status" value="1"/>
</dbReference>
<name>A0A172XB30_BORTU</name>
<accession>A0A172XB30</accession>
<comment type="similarity">
    <text evidence="1">Belongs to the MEMO1 family.</text>
</comment>
<protein>
    <submittedName>
        <fullName evidence="2">AmmeMemoRadiSam system protein B</fullName>
    </submittedName>
</protein>
<dbReference type="PANTHER" id="PTHR11060:SF0">
    <property type="entry name" value="PROTEIN MEMO1"/>
    <property type="match status" value="1"/>
</dbReference>